<keyword evidence="6" id="KW-1185">Reference proteome</keyword>
<dbReference type="PROSITE" id="PS00211">
    <property type="entry name" value="ABC_TRANSPORTER_1"/>
    <property type="match status" value="1"/>
</dbReference>
<dbReference type="Gene3D" id="3.40.50.300">
    <property type="entry name" value="P-loop containing nucleotide triphosphate hydrolases"/>
    <property type="match status" value="1"/>
</dbReference>
<dbReference type="InterPro" id="IPR050107">
    <property type="entry name" value="ABC_carbohydrate_import_ATPase"/>
</dbReference>
<keyword evidence="2 5" id="KW-0067">ATP-binding</keyword>
<dbReference type="Proteomes" id="UP001499884">
    <property type="component" value="Unassembled WGS sequence"/>
</dbReference>
<proteinExistence type="predicted"/>
<dbReference type="PANTHER" id="PTHR43790">
    <property type="entry name" value="CARBOHYDRATE TRANSPORT ATP-BINDING PROTEIN MG119-RELATED"/>
    <property type="match status" value="1"/>
</dbReference>
<dbReference type="InterPro" id="IPR017871">
    <property type="entry name" value="ABC_transporter-like_CS"/>
</dbReference>
<evidence type="ECO:0000313" key="5">
    <source>
        <dbReference type="EMBL" id="GAA3724888.1"/>
    </source>
</evidence>
<evidence type="ECO:0000256" key="1">
    <source>
        <dbReference type="ARBA" id="ARBA00022741"/>
    </source>
</evidence>
<dbReference type="CDD" id="cd03216">
    <property type="entry name" value="ABC_Carb_Monos_I"/>
    <property type="match status" value="1"/>
</dbReference>
<dbReference type="InterPro" id="IPR003439">
    <property type="entry name" value="ABC_transporter-like_ATP-bd"/>
</dbReference>
<feature type="region of interest" description="Disordered" evidence="3">
    <location>
        <begin position="264"/>
        <end position="286"/>
    </location>
</feature>
<organism evidence="5 6">
    <name type="scientific">Streptomyces tremellae</name>
    <dbReference type="NCBI Taxonomy" id="1124239"/>
    <lineage>
        <taxon>Bacteria</taxon>
        <taxon>Bacillati</taxon>
        <taxon>Actinomycetota</taxon>
        <taxon>Actinomycetes</taxon>
        <taxon>Kitasatosporales</taxon>
        <taxon>Streptomycetaceae</taxon>
        <taxon>Streptomyces</taxon>
    </lineage>
</organism>
<comment type="caution">
    <text evidence="5">The sequence shown here is derived from an EMBL/GenBank/DDBJ whole genome shotgun (WGS) entry which is preliminary data.</text>
</comment>
<dbReference type="EMBL" id="BAABEP010000012">
    <property type="protein sequence ID" value="GAA3724888.1"/>
    <property type="molecule type" value="Genomic_DNA"/>
</dbReference>
<feature type="domain" description="ABC transporter" evidence="4">
    <location>
        <begin position="20"/>
        <end position="260"/>
    </location>
</feature>
<keyword evidence="1" id="KW-0547">Nucleotide-binding</keyword>
<evidence type="ECO:0000259" key="4">
    <source>
        <dbReference type="PROSITE" id="PS50893"/>
    </source>
</evidence>
<dbReference type="SMART" id="SM00382">
    <property type="entry name" value="AAA"/>
    <property type="match status" value="1"/>
</dbReference>
<dbReference type="RefSeq" id="WP_345645011.1">
    <property type="nucleotide sequence ID" value="NZ_BAABEP010000012.1"/>
</dbReference>
<dbReference type="PANTHER" id="PTHR43790:SF8">
    <property type="entry name" value="SUGAR ABC TRANSPORTER ATP-BINDING PROTEIN"/>
    <property type="match status" value="1"/>
</dbReference>
<feature type="compositionally biased region" description="Pro residues" evidence="3">
    <location>
        <begin position="275"/>
        <end position="286"/>
    </location>
</feature>
<dbReference type="InterPro" id="IPR003593">
    <property type="entry name" value="AAA+_ATPase"/>
</dbReference>
<evidence type="ECO:0000313" key="6">
    <source>
        <dbReference type="Proteomes" id="UP001499884"/>
    </source>
</evidence>
<evidence type="ECO:0000256" key="3">
    <source>
        <dbReference type="SAM" id="MobiDB-lite"/>
    </source>
</evidence>
<dbReference type="PROSITE" id="PS50893">
    <property type="entry name" value="ABC_TRANSPORTER_2"/>
    <property type="match status" value="1"/>
</dbReference>
<accession>A0ABP7EU04</accession>
<dbReference type="GO" id="GO:0005524">
    <property type="term" value="F:ATP binding"/>
    <property type="evidence" value="ECO:0007669"/>
    <property type="project" value="UniProtKB-KW"/>
</dbReference>
<gene>
    <name evidence="5" type="ORF">GCM10023082_23610</name>
</gene>
<dbReference type="Pfam" id="PF00005">
    <property type="entry name" value="ABC_tran"/>
    <property type="match status" value="1"/>
</dbReference>
<reference evidence="6" key="1">
    <citation type="journal article" date="2019" name="Int. J. Syst. Evol. Microbiol.">
        <title>The Global Catalogue of Microorganisms (GCM) 10K type strain sequencing project: providing services to taxonomists for standard genome sequencing and annotation.</title>
        <authorList>
            <consortium name="The Broad Institute Genomics Platform"/>
            <consortium name="The Broad Institute Genome Sequencing Center for Infectious Disease"/>
            <person name="Wu L."/>
            <person name="Ma J."/>
        </authorList>
    </citation>
    <scope>NUCLEOTIDE SEQUENCE [LARGE SCALE GENOMIC DNA]</scope>
    <source>
        <strain evidence="6">JCM 30846</strain>
    </source>
</reference>
<protein>
    <submittedName>
        <fullName evidence="5">ATP-binding cassette domain-containing protein</fullName>
    </submittedName>
</protein>
<name>A0ABP7EU04_9ACTN</name>
<dbReference type="InterPro" id="IPR027417">
    <property type="entry name" value="P-loop_NTPase"/>
</dbReference>
<evidence type="ECO:0000256" key="2">
    <source>
        <dbReference type="ARBA" id="ARBA00022840"/>
    </source>
</evidence>
<sequence>MIEPPEDVTPARTGGRTPLVELDGVSKYYGNIRALEGVSLEVHPGEITCVLGDNGAGKSTLIKIIAGLHQHDGGSLFVEGEPTVLASPREALDRGIATVYQDLAVVALMPVWRNFFLGSEPTRGRGPLRRLDVGLMRETTRAELLRMGIDLRDVDQPIGTLSGGERQCVAIARAVYFGAKVLVLDEPTAALGVKQSGVVLKYVAAARDQGLGVVLITHNPHHAYLVGDRFVLLKRGAMAGSHTKEEIGLDELIRQMAGGSELEELSHELERAPVPGTPGGPPADGR</sequence>
<dbReference type="SUPFAM" id="SSF52540">
    <property type="entry name" value="P-loop containing nucleoside triphosphate hydrolases"/>
    <property type="match status" value="1"/>
</dbReference>